<reference evidence="1" key="1">
    <citation type="journal article" date="2015" name="Genome Announc.">
        <title>Complete Genome Sequence of Yersinia ruckeri Strain CSF007-82, Etiologic Agent of Red Mouth Disease in Salmonid Fish.</title>
        <authorList>
            <person name="Nelson M.C."/>
            <person name="LaPatra S.E."/>
            <person name="Welch T.J."/>
            <person name="Graf J."/>
        </authorList>
    </citation>
    <scope>NUCLEOTIDE SEQUENCE</scope>
    <source>
        <strain evidence="1">CSF007-82</strain>
    </source>
</reference>
<organism evidence="1">
    <name type="scientific">Yersinia ruckeri</name>
    <dbReference type="NCBI Taxonomy" id="29486"/>
    <lineage>
        <taxon>Bacteria</taxon>
        <taxon>Pseudomonadati</taxon>
        <taxon>Pseudomonadota</taxon>
        <taxon>Gammaproteobacteria</taxon>
        <taxon>Enterobacterales</taxon>
        <taxon>Yersiniaceae</taxon>
        <taxon>Yersinia</taxon>
    </lineage>
</organism>
<proteinExistence type="predicted"/>
<dbReference type="EMBL" id="LN681231">
    <property type="protein sequence ID" value="CEK28494.1"/>
    <property type="molecule type" value="Genomic_DNA"/>
</dbReference>
<dbReference type="AlphaFoldDB" id="A0A0A8VKI2"/>
<accession>A0A0A8VKI2</accession>
<name>A0A0A8VKI2_YERRU</name>
<protein>
    <submittedName>
        <fullName evidence="1">Uncharacterized protein</fullName>
    </submittedName>
</protein>
<sequence>MSSNDGEYKKQLHDLKINTLEEIEEKYTNWYFQQDKLDIVSAFQRVKW</sequence>
<evidence type="ECO:0000313" key="1">
    <source>
        <dbReference type="EMBL" id="CEK28494.1"/>
    </source>
</evidence>
<gene>
    <name evidence="1" type="ORF">CSF007_13810</name>
</gene>